<evidence type="ECO:0000313" key="6">
    <source>
        <dbReference type="Proteomes" id="UP001519332"/>
    </source>
</evidence>
<evidence type="ECO:0000256" key="1">
    <source>
        <dbReference type="ARBA" id="ARBA00023015"/>
    </source>
</evidence>
<keyword evidence="3" id="KW-0804">Transcription</keyword>
<dbReference type="Proteomes" id="UP001519332">
    <property type="component" value="Unassembled WGS sequence"/>
</dbReference>
<dbReference type="Gene3D" id="1.10.10.60">
    <property type="entry name" value="Homeodomain-like"/>
    <property type="match status" value="1"/>
</dbReference>
<dbReference type="InterPro" id="IPR009057">
    <property type="entry name" value="Homeodomain-like_sf"/>
</dbReference>
<keyword evidence="1" id="KW-0805">Transcription regulation</keyword>
<dbReference type="RefSeq" id="WP_209647204.1">
    <property type="nucleotide sequence ID" value="NZ_JAGINW010000001.1"/>
</dbReference>
<dbReference type="PANTHER" id="PTHR43280:SF31">
    <property type="entry name" value="TRANSCRIPTIONAL REGULATORY PROTEIN"/>
    <property type="match status" value="1"/>
</dbReference>
<dbReference type="SUPFAM" id="SSF46689">
    <property type="entry name" value="Homeodomain-like"/>
    <property type="match status" value="1"/>
</dbReference>
<proteinExistence type="predicted"/>
<evidence type="ECO:0000259" key="4">
    <source>
        <dbReference type="PROSITE" id="PS01124"/>
    </source>
</evidence>
<evidence type="ECO:0000313" key="5">
    <source>
        <dbReference type="EMBL" id="MBP2330599.1"/>
    </source>
</evidence>
<reference evidence="5 6" key="1">
    <citation type="submission" date="2021-03" db="EMBL/GenBank/DDBJ databases">
        <title>Sequencing the genomes of 1000 actinobacteria strains.</title>
        <authorList>
            <person name="Klenk H.-P."/>
        </authorList>
    </citation>
    <scope>NUCLEOTIDE SEQUENCE [LARGE SCALE GENOMIC DNA]</scope>
    <source>
        <strain evidence="5 6">DSM 46670</strain>
    </source>
</reference>
<dbReference type="InterPro" id="IPR018060">
    <property type="entry name" value="HTH_AraC"/>
</dbReference>
<dbReference type="EMBL" id="JAGINW010000001">
    <property type="protein sequence ID" value="MBP2330599.1"/>
    <property type="molecule type" value="Genomic_DNA"/>
</dbReference>
<evidence type="ECO:0000256" key="3">
    <source>
        <dbReference type="ARBA" id="ARBA00023163"/>
    </source>
</evidence>
<sequence>MKIAWGNDDLPARDRFAAWQEYANSTHVPTSVRSDHEGDFRATVLVTPLGPVQVSRLTYGGVVADLLAAVLHEHTGNDWISTCDQQTLAYGIRSYIDQHLADPDLSPATLAAAHHLSVRSLQRLFHAHGISVTDWIRTRRLEHCRSDLDNPLLDHRLAYVIAAKWGFVSRTHFSRLFRATYGCTPHDYRHRRRSLIPLDSLCP</sequence>
<name>A0ABS4U1S0_9PSEU</name>
<accession>A0ABS4U1S0</accession>
<evidence type="ECO:0000256" key="2">
    <source>
        <dbReference type="ARBA" id="ARBA00023125"/>
    </source>
</evidence>
<feature type="domain" description="HTH araC/xylS-type" evidence="4">
    <location>
        <begin position="90"/>
        <end position="191"/>
    </location>
</feature>
<dbReference type="PROSITE" id="PS01124">
    <property type="entry name" value="HTH_ARAC_FAMILY_2"/>
    <property type="match status" value="1"/>
</dbReference>
<protein>
    <submittedName>
        <fullName evidence="5">AraC-like DNA-binding protein</fullName>
    </submittedName>
</protein>
<keyword evidence="2" id="KW-0238">DNA-binding</keyword>
<keyword evidence="6" id="KW-1185">Reference proteome</keyword>
<gene>
    <name evidence="5" type="ORF">JOF56_010984</name>
</gene>
<dbReference type="PANTHER" id="PTHR43280">
    <property type="entry name" value="ARAC-FAMILY TRANSCRIPTIONAL REGULATOR"/>
    <property type="match status" value="1"/>
</dbReference>
<dbReference type="SMART" id="SM00342">
    <property type="entry name" value="HTH_ARAC"/>
    <property type="match status" value="1"/>
</dbReference>
<organism evidence="5 6">
    <name type="scientific">Kibdelosporangium banguiense</name>
    <dbReference type="NCBI Taxonomy" id="1365924"/>
    <lineage>
        <taxon>Bacteria</taxon>
        <taxon>Bacillati</taxon>
        <taxon>Actinomycetota</taxon>
        <taxon>Actinomycetes</taxon>
        <taxon>Pseudonocardiales</taxon>
        <taxon>Pseudonocardiaceae</taxon>
        <taxon>Kibdelosporangium</taxon>
    </lineage>
</organism>
<dbReference type="Pfam" id="PF12833">
    <property type="entry name" value="HTH_18"/>
    <property type="match status" value="1"/>
</dbReference>
<comment type="caution">
    <text evidence="5">The sequence shown here is derived from an EMBL/GenBank/DDBJ whole genome shotgun (WGS) entry which is preliminary data.</text>
</comment>